<protein>
    <submittedName>
        <fullName evidence="1">Uncharacterized protein</fullName>
    </submittedName>
</protein>
<sequence length="317" mass="34612">MLKNILIFGFMSVIIGIAVPSSAQNSNALQFQQPFSTSSVWKRPIPRNATYYDVSDAIWGEPSLAPSRVSIEQITIIYVDESQPEVNIVKSRGWNMPKRAQTEGQVFYTSRFAPDAGINVRYPSTANASFVIIDPKTSIATEGSAGWREPGGDLITFYDEPRIHNIDLRGDGLSGTLGSGLPALGGLIRAGEINNGINHSIAIAMGSRRFSKSNHFVAPAWRADGFASSIFNGYFGSNPRYTMGTLLAIPYSINIDEIEWNTPQGYILAKSSQQYGWIIVDSNDGGLGDDQMKLNASRVASVNDFGILINPDTDELY</sequence>
<dbReference type="EMBL" id="UOEQ01000127">
    <property type="protein sequence ID" value="VAW17181.1"/>
    <property type="molecule type" value="Genomic_DNA"/>
</dbReference>
<name>A0A3B0TEX8_9ZZZZ</name>
<proteinExistence type="predicted"/>
<organism evidence="1">
    <name type="scientific">hydrothermal vent metagenome</name>
    <dbReference type="NCBI Taxonomy" id="652676"/>
    <lineage>
        <taxon>unclassified sequences</taxon>
        <taxon>metagenomes</taxon>
        <taxon>ecological metagenomes</taxon>
    </lineage>
</organism>
<reference evidence="1" key="1">
    <citation type="submission" date="2018-06" db="EMBL/GenBank/DDBJ databases">
        <authorList>
            <person name="Zhirakovskaya E."/>
        </authorList>
    </citation>
    <scope>NUCLEOTIDE SEQUENCE</scope>
</reference>
<gene>
    <name evidence="1" type="ORF">MNBD_ALPHA11-2106</name>
</gene>
<evidence type="ECO:0000313" key="1">
    <source>
        <dbReference type="EMBL" id="VAW17181.1"/>
    </source>
</evidence>
<dbReference type="AlphaFoldDB" id="A0A3B0TEX8"/>
<accession>A0A3B0TEX8</accession>
<feature type="non-terminal residue" evidence="1">
    <location>
        <position position="317"/>
    </location>
</feature>